<keyword evidence="1" id="KW-0805">Transcription regulation</keyword>
<evidence type="ECO:0000256" key="3">
    <source>
        <dbReference type="ARBA" id="ARBA00023163"/>
    </source>
</evidence>
<gene>
    <name evidence="5" type="ORF">GCM10009744_43490</name>
</gene>
<accession>A0ABP4REM5</accession>
<sequence>MPHASAGEQELDTLAAGRECFVQHAWADCYEALTAVDRESPLGPDDLQLVGLAAYLIGRESESVDALARAYQLLAEAGEAERAARCGFWLAFELFNAGEFARGGGWLARAQRLLEDAGRDCVEQGYVLLPRAHQILGTGDPATAYAMFDRAAKLGERFHEPTLTALATLGKGQASMELGQTRRATALLDEVMVAVTAGEVFPIVAGIAYCAMIIICQETFDLRRAREWTTALSLWCESQPDLVPYRGQCLVHRAQLMQLHGAWPDAMEEAERARERLSDPPGQPAVGMALYVMGELYRLRGEFAAAENAYREANHWGHLPQPGLSLLRLAQARVDAATTGIKRAMEEAPWQLARARLLPAYVEIMLAAADLAAARAAAEELAETAADLAAPYLQTLAADSLGAVLLAEGNGKAALEELRRAWAGWQQIDAPYEAGRVRVLIGLACRRLGDEDGCEMELDAARWVFQELGAIPDLARVEALAGKVVTEAACGLTDREVQVLRLVATGRTNRAISTELVISEKTVARHVSNIFTKLELSSRSEATAYAYQHSLV</sequence>
<dbReference type="PROSITE" id="PS50043">
    <property type="entry name" value="HTH_LUXR_2"/>
    <property type="match status" value="1"/>
</dbReference>
<evidence type="ECO:0000313" key="6">
    <source>
        <dbReference type="Proteomes" id="UP001501319"/>
    </source>
</evidence>
<dbReference type="InterPro" id="IPR011990">
    <property type="entry name" value="TPR-like_helical_dom_sf"/>
</dbReference>
<dbReference type="SUPFAM" id="SSF48452">
    <property type="entry name" value="TPR-like"/>
    <property type="match status" value="3"/>
</dbReference>
<comment type="caution">
    <text evidence="5">The sequence shown here is derived from an EMBL/GenBank/DDBJ whole genome shotgun (WGS) entry which is preliminary data.</text>
</comment>
<dbReference type="Pfam" id="PF00196">
    <property type="entry name" value="GerE"/>
    <property type="match status" value="1"/>
</dbReference>
<name>A0ABP4REM5_9ACTN</name>
<dbReference type="InterPro" id="IPR000792">
    <property type="entry name" value="Tscrpt_reg_LuxR_C"/>
</dbReference>
<dbReference type="Gene3D" id="1.25.40.10">
    <property type="entry name" value="Tetratricopeptide repeat domain"/>
    <property type="match status" value="2"/>
</dbReference>
<keyword evidence="2" id="KW-0238">DNA-binding</keyword>
<evidence type="ECO:0000259" key="4">
    <source>
        <dbReference type="PROSITE" id="PS50043"/>
    </source>
</evidence>
<dbReference type="EMBL" id="BAAANE010000007">
    <property type="protein sequence ID" value="GAA1647530.1"/>
    <property type="molecule type" value="Genomic_DNA"/>
</dbReference>
<organism evidence="5 6">
    <name type="scientific">Kribbella alba</name>
    <dbReference type="NCBI Taxonomy" id="190197"/>
    <lineage>
        <taxon>Bacteria</taxon>
        <taxon>Bacillati</taxon>
        <taxon>Actinomycetota</taxon>
        <taxon>Actinomycetes</taxon>
        <taxon>Propionibacteriales</taxon>
        <taxon>Kribbellaceae</taxon>
        <taxon>Kribbella</taxon>
    </lineage>
</organism>
<feature type="domain" description="HTH luxR-type" evidence="4">
    <location>
        <begin position="485"/>
        <end position="550"/>
    </location>
</feature>
<keyword evidence="3" id="KW-0804">Transcription</keyword>
<reference evidence="6" key="1">
    <citation type="journal article" date="2019" name="Int. J. Syst. Evol. Microbiol.">
        <title>The Global Catalogue of Microorganisms (GCM) 10K type strain sequencing project: providing services to taxonomists for standard genome sequencing and annotation.</title>
        <authorList>
            <consortium name="The Broad Institute Genomics Platform"/>
            <consortium name="The Broad Institute Genome Sequencing Center for Infectious Disease"/>
            <person name="Wu L."/>
            <person name="Ma J."/>
        </authorList>
    </citation>
    <scope>NUCLEOTIDE SEQUENCE [LARGE SCALE GENOMIC DNA]</scope>
    <source>
        <strain evidence="6">JCM 14306</strain>
    </source>
</reference>
<proteinExistence type="predicted"/>
<evidence type="ECO:0000256" key="1">
    <source>
        <dbReference type="ARBA" id="ARBA00023015"/>
    </source>
</evidence>
<dbReference type="InterPro" id="IPR036388">
    <property type="entry name" value="WH-like_DNA-bd_sf"/>
</dbReference>
<evidence type="ECO:0000256" key="2">
    <source>
        <dbReference type="ARBA" id="ARBA00023125"/>
    </source>
</evidence>
<protein>
    <recommendedName>
        <fullName evidence="4">HTH luxR-type domain-containing protein</fullName>
    </recommendedName>
</protein>
<dbReference type="Gene3D" id="1.10.10.10">
    <property type="entry name" value="Winged helix-like DNA-binding domain superfamily/Winged helix DNA-binding domain"/>
    <property type="match status" value="1"/>
</dbReference>
<dbReference type="PANTHER" id="PTHR44688:SF16">
    <property type="entry name" value="DNA-BINDING TRANSCRIPTIONAL ACTIVATOR DEVR_DOSR"/>
    <property type="match status" value="1"/>
</dbReference>
<dbReference type="SUPFAM" id="SSF46894">
    <property type="entry name" value="C-terminal effector domain of the bipartite response regulators"/>
    <property type="match status" value="1"/>
</dbReference>
<keyword evidence="6" id="KW-1185">Reference proteome</keyword>
<dbReference type="PANTHER" id="PTHR44688">
    <property type="entry name" value="DNA-BINDING TRANSCRIPTIONAL ACTIVATOR DEVR_DOSR"/>
    <property type="match status" value="1"/>
</dbReference>
<evidence type="ECO:0000313" key="5">
    <source>
        <dbReference type="EMBL" id="GAA1647530.1"/>
    </source>
</evidence>
<dbReference type="Proteomes" id="UP001501319">
    <property type="component" value="Unassembled WGS sequence"/>
</dbReference>
<dbReference type="InterPro" id="IPR016032">
    <property type="entry name" value="Sig_transdc_resp-reg_C-effctor"/>
</dbReference>
<dbReference type="CDD" id="cd06170">
    <property type="entry name" value="LuxR_C_like"/>
    <property type="match status" value="1"/>
</dbReference>
<dbReference type="PROSITE" id="PS00622">
    <property type="entry name" value="HTH_LUXR_1"/>
    <property type="match status" value="1"/>
</dbReference>
<dbReference type="PRINTS" id="PR00038">
    <property type="entry name" value="HTHLUXR"/>
</dbReference>
<dbReference type="SMART" id="SM00421">
    <property type="entry name" value="HTH_LUXR"/>
    <property type="match status" value="1"/>
</dbReference>